<dbReference type="InterPro" id="IPR019292">
    <property type="entry name" value="McrC"/>
</dbReference>
<evidence type="ECO:0000313" key="1">
    <source>
        <dbReference type="EMBL" id="AGM31570.1"/>
    </source>
</evidence>
<geneLocation type="plasmid" evidence="1 2">
    <name>1</name>
</geneLocation>
<proteinExistence type="predicted"/>
<name>A0AB33AHZ9_9MYCO</name>
<dbReference type="AlphaFoldDB" id="A0AB33AHZ9"/>
<dbReference type="Pfam" id="PF10117">
    <property type="entry name" value="McrBC"/>
    <property type="match status" value="1"/>
</dbReference>
<sequence length="454" mass="49896">MTVPAPETIHVQERRSRSIDSHVVTNVPASFWKAADCTVQRSPGDPTWTLTAGDSVGISRIATPGGDFTLEVAEKLPDADIFFLADYAFGQRHEPLRLLDFDNPMLDAVRNDPTACLLMWHARSISQFASRWLRRDYRSVDRVFDGKVKGRILLDRYVRNHLAVGQATQIPCRTNERTQDTPNNRILKAGLRYTATLSHTLPVAAAGRAVRQQVAATLPKFAQVADIDPGPSDIRATSIRGPQRHYSSVLRATLNLLSHTFISNQLGDNPTQSFMWQMPVLFQESVRGIISSFSHLRLDDTKPPSVSIRDLKGTPLRSSKVDPDLVIKTSAGQTLLLDTKYKNVLTGATGAIADDGEVIALPSKQRIKIARSDIYQAVAYRHHDRWHGATSGLLYPVCLPAGQSLPAPLQVHGFGAPIMLVFIDIGPNARHNLAAFETGLSPLQAPASLVSNLM</sequence>
<keyword evidence="1" id="KW-0614">Plasmid</keyword>
<reference evidence="1 2" key="1">
    <citation type="journal article" date="2013" name="Genome Announc.">
        <title>Complete Genome Sequence of Mycobacterium massiliense Clinical Strain Asan 50594, Belonging to the Type II Genotype.</title>
        <authorList>
            <person name="Kim B.J."/>
            <person name="Kim B.R."/>
            <person name="Hong S.H."/>
            <person name="Seok S.H."/>
            <person name="Kook Y.H."/>
            <person name="Kim B.J."/>
        </authorList>
    </citation>
    <scope>NUCLEOTIDE SEQUENCE [LARGE SCALE GENOMIC DNA]</scope>
    <source>
        <strain evidence="1 2">50594</strain>
    </source>
</reference>
<dbReference type="PANTHER" id="PTHR38733:SF1">
    <property type="entry name" value="TYPE IV METHYL-DIRECTED RESTRICTION ENZYME ECOKMCRBC"/>
    <property type="match status" value="1"/>
</dbReference>
<dbReference type="EMBL" id="CP004375">
    <property type="protein sequence ID" value="AGM31570.1"/>
    <property type="molecule type" value="Genomic_DNA"/>
</dbReference>
<dbReference type="KEGG" id="mabb:MASS_1p0010"/>
<accession>A0AB33AHZ9</accession>
<evidence type="ECO:0008006" key="3">
    <source>
        <dbReference type="Google" id="ProtNLM"/>
    </source>
</evidence>
<gene>
    <name evidence="1" type="ORF">MASS_1p0010</name>
</gene>
<dbReference type="Proteomes" id="UP000013961">
    <property type="component" value="Plasmid 1"/>
</dbReference>
<evidence type="ECO:0000313" key="2">
    <source>
        <dbReference type="Proteomes" id="UP000013961"/>
    </source>
</evidence>
<organism evidence="1 2">
    <name type="scientific">Mycobacteroides abscessus subsp. bolletii 50594</name>
    <dbReference type="NCBI Taxonomy" id="1303024"/>
    <lineage>
        <taxon>Bacteria</taxon>
        <taxon>Bacillati</taxon>
        <taxon>Actinomycetota</taxon>
        <taxon>Actinomycetes</taxon>
        <taxon>Mycobacteriales</taxon>
        <taxon>Mycobacteriaceae</taxon>
        <taxon>Mycobacteroides</taxon>
        <taxon>Mycobacteroides abscessus</taxon>
    </lineage>
</organism>
<dbReference type="PANTHER" id="PTHR38733">
    <property type="entry name" value="PROTEIN MCRC"/>
    <property type="match status" value="1"/>
</dbReference>
<protein>
    <recommendedName>
        <fullName evidence="3">5-methylcytosine-specific restriction enzyme subunit McrC</fullName>
    </recommendedName>
</protein>